<keyword evidence="3" id="KW-1185">Reference proteome</keyword>
<dbReference type="AlphaFoldDB" id="A0A6N7IUL3"/>
<gene>
    <name evidence="2" type="ORF">GFC01_16195</name>
</gene>
<comment type="caution">
    <text evidence="2">The sequence shown here is derived from an EMBL/GenBank/DDBJ whole genome shotgun (WGS) entry which is preliminary data.</text>
</comment>
<evidence type="ECO:0000259" key="1">
    <source>
        <dbReference type="Pfam" id="PF12392"/>
    </source>
</evidence>
<dbReference type="PANTHER" id="PTHR30217">
    <property type="entry name" value="PEPTIDASE U32 FAMILY"/>
    <property type="match status" value="1"/>
</dbReference>
<dbReference type="Proteomes" id="UP000441717">
    <property type="component" value="Unassembled WGS sequence"/>
</dbReference>
<organism evidence="2 3">
    <name type="scientific">Desulfofundulus thermobenzoicus</name>
    <dbReference type="NCBI Taxonomy" id="29376"/>
    <lineage>
        <taxon>Bacteria</taxon>
        <taxon>Bacillati</taxon>
        <taxon>Bacillota</taxon>
        <taxon>Clostridia</taxon>
        <taxon>Eubacteriales</taxon>
        <taxon>Peptococcaceae</taxon>
        <taxon>Desulfofundulus</taxon>
    </lineage>
</organism>
<dbReference type="RefSeq" id="WP_152948226.1">
    <property type="nucleotide sequence ID" value="NZ_WHYR01000066.1"/>
</dbReference>
<dbReference type="InterPro" id="IPR051454">
    <property type="entry name" value="RNA/ubiquinone_mod_enzymes"/>
</dbReference>
<feature type="domain" description="Peptidase U32 collagenase" evidence="1">
    <location>
        <begin position="399"/>
        <end position="519"/>
    </location>
</feature>
<proteinExistence type="predicted"/>
<dbReference type="EMBL" id="WHYR01000066">
    <property type="protein sequence ID" value="MQL53770.1"/>
    <property type="molecule type" value="Genomic_DNA"/>
</dbReference>
<dbReference type="Pfam" id="PF01136">
    <property type="entry name" value="Peptidase_U32"/>
    <property type="match status" value="2"/>
</dbReference>
<evidence type="ECO:0000313" key="3">
    <source>
        <dbReference type="Proteomes" id="UP000441717"/>
    </source>
</evidence>
<evidence type="ECO:0000313" key="2">
    <source>
        <dbReference type="EMBL" id="MQL53770.1"/>
    </source>
</evidence>
<dbReference type="PROSITE" id="PS01276">
    <property type="entry name" value="PEPTIDASE_U32"/>
    <property type="match status" value="1"/>
</dbReference>
<dbReference type="Pfam" id="PF12392">
    <property type="entry name" value="DUF3656"/>
    <property type="match status" value="1"/>
</dbReference>
<reference evidence="2 3" key="1">
    <citation type="submission" date="2019-10" db="EMBL/GenBank/DDBJ databases">
        <title>Comparative genomics of sulfur disproportionating microorganisms.</title>
        <authorList>
            <person name="Ward L.M."/>
            <person name="Bertran E."/>
            <person name="Johnston D."/>
        </authorList>
    </citation>
    <scope>NUCLEOTIDE SEQUENCE [LARGE SCALE GENOMIC DNA]</scope>
    <source>
        <strain evidence="2 3">DSM 14055</strain>
    </source>
</reference>
<protein>
    <submittedName>
        <fullName evidence="2">Peptidase U32</fullName>
    </submittedName>
</protein>
<dbReference type="OrthoDB" id="9807498at2"/>
<dbReference type="InterPro" id="IPR020988">
    <property type="entry name" value="Pept_U32_collagenase"/>
</dbReference>
<name>A0A6N7IUL3_9FIRM</name>
<sequence>MHLLIRSSKPELLAPAGDWESLVAAVQNGADAVYLGGRLFNARHGAANFDDRQLQRAVEYAHIRGVRVYVTVNILLRDEELAGAARFLHFLQRIGADAAITQDLGLAALARRVIPELALHASTQMTVHNRAAVEKLLEMGFARVVLAREMGLEEIAAIKRATGAELEVFIHGALCVCYSGQCLLSSMIGGRSGNRGRCAQPCRLTYTLVDERERPLVNPREVGEYLLSPRDLNTSEHLPDLIRAGIDSFKIEGRMKRPEYVATVVRIYRELIDRAVQEDNYYLTPREARDLAQIFNRDFTTGYFYGRPGFALMSYKRPNNRGLFLGRVVRYHPASRRAAVALELPLRTGDGLEVWVSRGGRLGLEVHELWEKGRRVDGAPAGAVVEIPVPERVHPGDRVFKTHDAALMEQARATFTSPKEVRKIPVRFSVRVHMGEPLVVVVEDPEGNRGEGRGATPAARAVRQPLTPEFLRRQLDRLGNTPFALADLHCVLDGDVIVPVGEINGARRRALAQLAAARLAAARPAPPVAEDVFESRLAGAVCPNPARACRGARASGPIRGAAAGVARWRVGERAPLLSVAVTHPAGVRAAVEAGADLIYFGGESFRSGPAVKEEDIRRAVEVCRERGAAFVLSTPRIIHDPEMPVVERLLDLAAGLAVDGVLAGNLGLVERLARRGLALYADLAFNIFNRYTAVYLMHQGAVQLALSPELTMEQVARLVDGGRLAAEVLVQGAVELMVSRYCAPGSLLGGLAPGKGCAGPCAGRRCALKDRLGAVFPVEVDQFCRMHIFNSRDLCLVDDVPRFREMGVAVLRIDARGRDEHYIGAAVKAYRRALSLNPGRAGDAVELASLKEKLLRFSPAGLTKGHFYRGVE</sequence>
<dbReference type="InterPro" id="IPR001539">
    <property type="entry name" value="Peptidase_U32"/>
</dbReference>
<dbReference type="PANTHER" id="PTHR30217:SF10">
    <property type="entry name" value="23S RRNA 5-HYDROXYCYTIDINE C2501 SYNTHASE"/>
    <property type="match status" value="1"/>
</dbReference>
<accession>A0A6N7IUL3</accession>